<dbReference type="RefSeq" id="WP_151544357.1">
    <property type="nucleotide sequence ID" value="NZ_WBMR01000140.1"/>
</dbReference>
<protein>
    <submittedName>
        <fullName evidence="2">Esterase</fullName>
    </submittedName>
</protein>
<dbReference type="InterPro" id="IPR029058">
    <property type="entry name" value="AB_hydrolase_fold"/>
</dbReference>
<dbReference type="SUPFAM" id="SSF53474">
    <property type="entry name" value="alpha/beta-Hydrolases"/>
    <property type="match status" value="1"/>
</dbReference>
<name>A0A6L3VNX0_9ACTN</name>
<feature type="transmembrane region" description="Helical" evidence="1">
    <location>
        <begin position="39"/>
        <end position="60"/>
    </location>
</feature>
<dbReference type="EMBL" id="WBMR01000140">
    <property type="protein sequence ID" value="KAB2370783.1"/>
    <property type="molecule type" value="Genomic_DNA"/>
</dbReference>
<evidence type="ECO:0000256" key="1">
    <source>
        <dbReference type="SAM" id="Phobius"/>
    </source>
</evidence>
<evidence type="ECO:0000313" key="2">
    <source>
        <dbReference type="EMBL" id="KAB2370783.1"/>
    </source>
</evidence>
<dbReference type="AlphaFoldDB" id="A0A6L3VNX0"/>
<keyword evidence="1" id="KW-0472">Membrane</keyword>
<dbReference type="Proteomes" id="UP000483004">
    <property type="component" value="Unassembled WGS sequence"/>
</dbReference>
<dbReference type="InterPro" id="IPR050583">
    <property type="entry name" value="Mycobacterial_A85_antigen"/>
</dbReference>
<dbReference type="PANTHER" id="PTHR48098:SF1">
    <property type="entry name" value="DIACYLGLYCEROL ACYLTRANSFERASE_MYCOLYLTRANSFERASE AG85A"/>
    <property type="match status" value="1"/>
</dbReference>
<dbReference type="Pfam" id="PF00756">
    <property type="entry name" value="Esterase"/>
    <property type="match status" value="1"/>
</dbReference>
<dbReference type="InterPro" id="IPR000801">
    <property type="entry name" value="Esterase-like"/>
</dbReference>
<dbReference type="OrthoDB" id="3670437at2"/>
<keyword evidence="1" id="KW-1133">Transmembrane helix</keyword>
<dbReference type="PANTHER" id="PTHR48098">
    <property type="entry name" value="ENTEROCHELIN ESTERASE-RELATED"/>
    <property type="match status" value="1"/>
</dbReference>
<comment type="caution">
    <text evidence="2">The sequence shown here is derived from an EMBL/GenBank/DDBJ whole genome shotgun (WGS) entry which is preliminary data.</text>
</comment>
<reference evidence="2 3" key="1">
    <citation type="submission" date="2019-09" db="EMBL/GenBank/DDBJ databases">
        <title>Actinomadura physcomitrii sp. nov., a novel actinomycete isolated from moss [Physcomitrium sphaericum (Ludw) Fuernr].</title>
        <authorList>
            <person name="Liu C."/>
            <person name="Zhuang X."/>
        </authorList>
    </citation>
    <scope>NUCLEOTIDE SEQUENCE [LARGE SCALE GENOMIC DNA]</scope>
    <source>
        <strain evidence="2 3">CYP1-1B</strain>
    </source>
</reference>
<accession>A0A6L3VNX0</accession>
<organism evidence="2 3">
    <name type="scientific">Actinomadura montaniterrae</name>
    <dbReference type="NCBI Taxonomy" id="1803903"/>
    <lineage>
        <taxon>Bacteria</taxon>
        <taxon>Bacillati</taxon>
        <taxon>Actinomycetota</taxon>
        <taxon>Actinomycetes</taxon>
        <taxon>Streptosporangiales</taxon>
        <taxon>Thermomonosporaceae</taxon>
        <taxon>Actinomadura</taxon>
    </lineage>
</organism>
<dbReference type="Gene3D" id="3.40.50.1820">
    <property type="entry name" value="alpha/beta hydrolase"/>
    <property type="match status" value="1"/>
</dbReference>
<gene>
    <name evidence="2" type="ORF">F9B16_34195</name>
</gene>
<dbReference type="GO" id="GO:0016747">
    <property type="term" value="F:acyltransferase activity, transferring groups other than amino-acyl groups"/>
    <property type="evidence" value="ECO:0007669"/>
    <property type="project" value="TreeGrafter"/>
</dbReference>
<feature type="transmembrane region" description="Helical" evidence="1">
    <location>
        <begin position="6"/>
        <end position="27"/>
    </location>
</feature>
<evidence type="ECO:0000313" key="3">
    <source>
        <dbReference type="Proteomes" id="UP000483004"/>
    </source>
</evidence>
<keyword evidence="3" id="KW-1185">Reference proteome</keyword>
<sequence length="374" mass="40521">MGLTGGGFITLLFLVVAVLFAFTVWWWPRGARSGPGTVAARIGLLIGTQAITLLAVLVAVNAHFEFYSGWDDLFATNAAPAKIKHVMAKAGGPVKQIDTATIKRIGGAAAKRDPAVSGATEEYRFQGQATGLSAETFVLLPPQYYQPAYAKTRFPVVIVLTGYPGHPTALLHTMRFPDLVRQGERAGVPPAIYVLMRPTEAPPRDTECADVPGGPQVESFFATDVPLAMEAHYRVAAGRTGWGIMGDSTGGFCATKIAMKHPDRYSAAASLSGYFSTIQDLTTGKLFDGNKNLQNESNLLWREKHLPAPPISLLVASCRVGEKTFPENERFLAGIRPPMKADSLFLPSGGHNYRTFRRMVPATLRWFGARLKAE</sequence>
<proteinExistence type="predicted"/>
<keyword evidence="1" id="KW-0812">Transmembrane</keyword>